<keyword evidence="3" id="KW-1185">Reference proteome</keyword>
<dbReference type="Proteomes" id="UP000284338">
    <property type="component" value="Unassembled WGS sequence"/>
</dbReference>
<reference evidence="2 3" key="1">
    <citation type="submission" date="2018-09" db="EMBL/GenBank/DDBJ databases">
        <title>Draft genome of a novel serratia sp. strain with antifungal activity.</title>
        <authorList>
            <person name="Dichmann S.I."/>
            <person name="Park B.P."/>
            <person name="Pathiraja D."/>
            <person name="Choi I.-G."/>
            <person name="Stougaard P."/>
            <person name="Hennessy R.C."/>
        </authorList>
    </citation>
    <scope>NUCLEOTIDE SEQUENCE [LARGE SCALE GENOMIC DNA]</scope>
    <source>
        <strain evidence="2 3">S40</strain>
    </source>
</reference>
<proteinExistence type="predicted"/>
<dbReference type="PROSITE" id="PS50990">
    <property type="entry name" value="PEPTIDASE_C39"/>
    <property type="match status" value="1"/>
</dbReference>
<dbReference type="GO" id="GO:0006508">
    <property type="term" value="P:proteolysis"/>
    <property type="evidence" value="ECO:0007669"/>
    <property type="project" value="InterPro"/>
</dbReference>
<dbReference type="InterPro" id="IPR005074">
    <property type="entry name" value="Peptidase_C39"/>
</dbReference>
<accession>A0AA92X8L6</accession>
<gene>
    <name evidence="2" type="ORF">D4100_02550</name>
</gene>
<dbReference type="GO" id="GO:0008233">
    <property type="term" value="F:peptidase activity"/>
    <property type="evidence" value="ECO:0007669"/>
    <property type="project" value="InterPro"/>
</dbReference>
<feature type="domain" description="Peptidase C39" evidence="1">
    <location>
        <begin position="26"/>
        <end position="148"/>
    </location>
</feature>
<evidence type="ECO:0000259" key="1">
    <source>
        <dbReference type="PROSITE" id="PS50990"/>
    </source>
</evidence>
<organism evidence="2 3">
    <name type="scientific">Serratia inhibens</name>
    <dbReference type="NCBI Taxonomy" id="2338073"/>
    <lineage>
        <taxon>Bacteria</taxon>
        <taxon>Pseudomonadati</taxon>
        <taxon>Pseudomonadota</taxon>
        <taxon>Gammaproteobacteria</taxon>
        <taxon>Enterobacterales</taxon>
        <taxon>Yersiniaceae</taxon>
        <taxon>Serratia</taxon>
    </lineage>
</organism>
<dbReference type="RefSeq" id="WP_119802942.1">
    <property type="nucleotide sequence ID" value="NZ_QYYG01000001.1"/>
</dbReference>
<dbReference type="EMBL" id="QYYG01000001">
    <property type="protein sequence ID" value="RJF57685.1"/>
    <property type="molecule type" value="Genomic_DNA"/>
</dbReference>
<dbReference type="GO" id="GO:0005524">
    <property type="term" value="F:ATP binding"/>
    <property type="evidence" value="ECO:0007669"/>
    <property type="project" value="InterPro"/>
</dbReference>
<evidence type="ECO:0000313" key="2">
    <source>
        <dbReference type="EMBL" id="RJF57685.1"/>
    </source>
</evidence>
<protein>
    <submittedName>
        <fullName evidence="2">Peptidase C39</fullName>
    </submittedName>
</protein>
<dbReference type="GO" id="GO:0016020">
    <property type="term" value="C:membrane"/>
    <property type="evidence" value="ECO:0007669"/>
    <property type="project" value="InterPro"/>
</dbReference>
<dbReference type="Gene3D" id="3.90.70.10">
    <property type="entry name" value="Cysteine proteinases"/>
    <property type="match status" value="1"/>
</dbReference>
<comment type="caution">
    <text evidence="2">The sequence shown here is derived from an EMBL/GenBank/DDBJ whole genome shotgun (WGS) entry which is preliminary data.</text>
</comment>
<name>A0AA92X8L6_9GAMM</name>
<dbReference type="Pfam" id="PF03412">
    <property type="entry name" value="Peptidase_C39"/>
    <property type="match status" value="1"/>
</dbReference>
<evidence type="ECO:0000313" key="3">
    <source>
        <dbReference type="Proteomes" id="UP000284338"/>
    </source>
</evidence>
<dbReference type="AlphaFoldDB" id="A0AA92X8L6"/>
<sequence length="174" mass="20047">MVSILCFSNALQATYVERKFHGERQQLYDNTCGLASVRFVLNKYYNVSVTEVELISKVDIKPEYSFLDLTTLSKVLGLNVLGVKITINQLKEIHSPAILHINRLGKGHFVVFLGVNSQLVQLYDPAWGYINYTRGQFENYWLHNGRFGRALIFLKDEEIYINYALVNQKNIPLN</sequence>